<comment type="caution">
    <text evidence="1">The sequence shown here is derived from an EMBL/GenBank/DDBJ whole genome shotgun (WGS) entry which is preliminary data.</text>
</comment>
<dbReference type="EMBL" id="AJXZ01000012">
    <property type="protein sequence ID" value="EIM76363.1"/>
    <property type="molecule type" value="Genomic_DNA"/>
</dbReference>
<dbReference type="Proteomes" id="UP000004622">
    <property type="component" value="Unassembled WGS sequence"/>
</dbReference>
<organism evidence="1 2">
    <name type="scientific">Nitratireductor aquibiodomus RA22</name>
    <dbReference type="NCBI Taxonomy" id="1189611"/>
    <lineage>
        <taxon>Bacteria</taxon>
        <taxon>Pseudomonadati</taxon>
        <taxon>Pseudomonadota</taxon>
        <taxon>Alphaproteobacteria</taxon>
        <taxon>Hyphomicrobiales</taxon>
        <taxon>Phyllobacteriaceae</taxon>
        <taxon>Nitratireductor</taxon>
    </lineage>
</organism>
<gene>
    <name evidence="1" type="ORF">A33O_05830</name>
</gene>
<reference evidence="1 2" key="1">
    <citation type="journal article" date="2012" name="J. Bacteriol.">
        <title>Genome Sequence of Nitratireductor aquibiodomus Strain RA22.</title>
        <authorList>
            <person name="Singh A."/>
            <person name="Jangir P.K."/>
            <person name="Kumari C."/>
            <person name="Sharma R."/>
        </authorList>
    </citation>
    <scope>NUCLEOTIDE SEQUENCE [LARGE SCALE GENOMIC DNA]</scope>
    <source>
        <strain evidence="1 2">RA22</strain>
    </source>
</reference>
<accession>I5C3G1</accession>
<dbReference type="AlphaFoldDB" id="I5C3G1"/>
<proteinExistence type="predicted"/>
<protein>
    <submittedName>
        <fullName evidence="1">Uncharacterized protein</fullName>
    </submittedName>
</protein>
<sequence>MPRVAIGQTAVGGETVIAAFGSDLKQPIVRVS</sequence>
<name>I5C3G1_9HYPH</name>
<evidence type="ECO:0000313" key="1">
    <source>
        <dbReference type="EMBL" id="EIM76363.1"/>
    </source>
</evidence>
<evidence type="ECO:0000313" key="2">
    <source>
        <dbReference type="Proteomes" id="UP000004622"/>
    </source>
</evidence>